<dbReference type="OrthoDB" id="2598069at2"/>
<name>A0A089MUE7_PAEBO</name>
<dbReference type="HOGENOM" id="CLU_086650_0_0_9"/>
<dbReference type="Proteomes" id="UP000029518">
    <property type="component" value="Chromosome"/>
</dbReference>
<evidence type="ECO:0000313" key="1">
    <source>
        <dbReference type="EMBL" id="AIQ60089.1"/>
    </source>
</evidence>
<dbReference type="KEGG" id="pbd:PBOR_26415"/>
<organism evidence="1 2">
    <name type="scientific">Paenibacillus borealis</name>
    <dbReference type="NCBI Taxonomy" id="160799"/>
    <lineage>
        <taxon>Bacteria</taxon>
        <taxon>Bacillati</taxon>
        <taxon>Bacillota</taxon>
        <taxon>Bacilli</taxon>
        <taxon>Bacillales</taxon>
        <taxon>Paenibacillaceae</taxon>
        <taxon>Paenibacillus</taxon>
    </lineage>
</organism>
<protein>
    <submittedName>
        <fullName evidence="1">Uncharacterized protein</fullName>
    </submittedName>
</protein>
<keyword evidence="2" id="KW-1185">Reference proteome</keyword>
<dbReference type="AlphaFoldDB" id="A0A089MUE7"/>
<accession>A0A089MUE7</accession>
<evidence type="ECO:0000313" key="2">
    <source>
        <dbReference type="Proteomes" id="UP000029518"/>
    </source>
</evidence>
<proteinExistence type="predicted"/>
<reference evidence="1" key="1">
    <citation type="submission" date="2014-08" db="EMBL/GenBank/DDBJ databases">
        <title>Comparative genomics of the Paenibacillus odorifer group.</title>
        <authorList>
            <person name="den Bakker H.C."/>
            <person name="Tsai Y.-C.Y.-C."/>
            <person name="Martin N."/>
            <person name="Korlach J."/>
            <person name="Wiedmann M."/>
        </authorList>
    </citation>
    <scope>NUCLEOTIDE SEQUENCE [LARGE SCALE GENOMIC DNA]</scope>
    <source>
        <strain evidence="1">DSM 13188</strain>
    </source>
</reference>
<dbReference type="EMBL" id="CP009285">
    <property type="protein sequence ID" value="AIQ60089.1"/>
    <property type="molecule type" value="Genomic_DNA"/>
</dbReference>
<sequence length="197" mass="21326">MTTDPFSTASIESVVAESESKFIATLDLTRKENGETTKISLPIIEKDGTWKLFLNGQETMSTAAQKISDLQNKNKSIIAPLASTLLGSYDDTIVGTGNSFYSNQFNMTQTSLGITGWQQVPGVSVDSTMRYSVVYKGFFSDDTIGEIFHTGFNGWNGAAFYETISVGALNAPQGVYLKISNPSAAHAVRVRGHIYGN</sequence>
<gene>
    <name evidence="1" type="ORF">PBOR_26415</name>
</gene>
<dbReference type="RefSeq" id="WP_042216488.1">
    <property type="nucleotide sequence ID" value="NZ_CP009285.1"/>
</dbReference>